<dbReference type="PANTHER" id="PTHR12603">
    <property type="entry name" value="CCR4-NOT TRANSCRIPTION COMPLEX RELATED"/>
    <property type="match status" value="1"/>
</dbReference>
<protein>
    <submittedName>
        <fullName evidence="1">CSON000696 protein</fullName>
    </submittedName>
</protein>
<dbReference type="EMBL" id="UFQT01001111">
    <property type="protein sequence ID" value="SSX28961.1"/>
    <property type="molecule type" value="Genomic_DNA"/>
</dbReference>
<dbReference type="PANTHER" id="PTHR12603:SF0">
    <property type="entry name" value="CCR4-NOT TRANSCRIPTION COMPLEX SUBUNIT 4"/>
    <property type="match status" value="1"/>
</dbReference>
<name>A0A336MHP7_CULSO</name>
<dbReference type="AlphaFoldDB" id="A0A336MHP7"/>
<proteinExistence type="predicted"/>
<dbReference type="GO" id="GO:0004842">
    <property type="term" value="F:ubiquitin-protein transferase activity"/>
    <property type="evidence" value="ECO:0007669"/>
    <property type="project" value="InterPro"/>
</dbReference>
<accession>A0A336MHP7</accession>
<dbReference type="GO" id="GO:0016567">
    <property type="term" value="P:protein ubiquitination"/>
    <property type="evidence" value="ECO:0007669"/>
    <property type="project" value="TreeGrafter"/>
</dbReference>
<dbReference type="VEuPathDB" id="VectorBase:CSON000696"/>
<reference evidence="1" key="1">
    <citation type="submission" date="2018-07" db="EMBL/GenBank/DDBJ databases">
        <authorList>
            <person name="Quirk P.G."/>
            <person name="Krulwich T.A."/>
        </authorList>
    </citation>
    <scope>NUCLEOTIDE SEQUENCE</scope>
</reference>
<evidence type="ECO:0000313" key="1">
    <source>
        <dbReference type="EMBL" id="SSX28961.1"/>
    </source>
</evidence>
<organism evidence="1">
    <name type="scientific">Culicoides sonorensis</name>
    <name type="common">Biting midge</name>
    <dbReference type="NCBI Taxonomy" id="179676"/>
    <lineage>
        <taxon>Eukaryota</taxon>
        <taxon>Metazoa</taxon>
        <taxon>Ecdysozoa</taxon>
        <taxon>Arthropoda</taxon>
        <taxon>Hexapoda</taxon>
        <taxon>Insecta</taxon>
        <taxon>Pterygota</taxon>
        <taxon>Neoptera</taxon>
        <taxon>Endopterygota</taxon>
        <taxon>Diptera</taxon>
        <taxon>Nematocera</taxon>
        <taxon>Chironomoidea</taxon>
        <taxon>Ceratopogonidae</taxon>
        <taxon>Ceratopogoninae</taxon>
        <taxon>Culicoides</taxon>
        <taxon>Monoculicoides</taxon>
    </lineage>
</organism>
<dbReference type="InterPro" id="IPR039780">
    <property type="entry name" value="Mot2"/>
</dbReference>
<sequence>MKNQPCPKSDCMYLHELGDEEASFTKEEMHQGKHQEYEKKLHDTLIAQTQNEDLKNLTNNKQNKQTKRTKETWPSLTISPGPKATLKQGIYIIFFIVIHNRQCIFKVNTKETTKAEFKNKNDRSKNEKNKIYFEDEEVPNDADYIWSNVTDEGHEKALFDAPKLEETNFLSKEDTYLNDANVLQSKFCTAEKQEDIPSEESALKSKYLLFLIISIV</sequence>
<dbReference type="GO" id="GO:0030014">
    <property type="term" value="C:CCR4-NOT complex"/>
    <property type="evidence" value="ECO:0007669"/>
    <property type="project" value="InterPro"/>
</dbReference>
<gene>
    <name evidence="1" type="primary">CSON000696</name>
</gene>